<keyword evidence="4" id="KW-0547">Nucleotide-binding</keyword>
<dbReference type="InterPro" id="IPR027417">
    <property type="entry name" value="P-loop_NTPase"/>
</dbReference>
<keyword evidence="3" id="KW-0255">Endonuclease</keyword>
<reference evidence="7 8" key="2">
    <citation type="journal article" date="2019" name="Nat. Med.">
        <title>A library of human gut bacterial isolates paired with longitudinal multiomics data enables mechanistic microbiome research.</title>
        <authorList>
            <person name="Poyet M."/>
            <person name="Groussin M."/>
            <person name="Gibbons S.M."/>
            <person name="Avila-Pacheco J."/>
            <person name="Jiang X."/>
            <person name="Kearney S.M."/>
            <person name="Perrotta A.R."/>
            <person name="Berdy B."/>
            <person name="Zhao S."/>
            <person name="Lieberman T.D."/>
            <person name="Swanson P.K."/>
            <person name="Smith M."/>
            <person name="Roesemann S."/>
            <person name="Alexander J.E."/>
            <person name="Rich S.A."/>
            <person name="Livny J."/>
            <person name="Vlamakis H."/>
            <person name="Clish C."/>
            <person name="Bullock K."/>
            <person name="Deik A."/>
            <person name="Scott J."/>
            <person name="Pierce K.A."/>
            <person name="Xavier R.J."/>
            <person name="Alm E.J."/>
        </authorList>
    </citation>
    <scope>NUCLEOTIDE SEQUENCE [LARGE SCALE GENOMIC DNA]</scope>
    <source>
        <strain evidence="3 7">BIOML-A140</strain>
        <strain evidence="2 8">BIOML-A141</strain>
    </source>
</reference>
<dbReference type="EMBL" id="QROB01000033">
    <property type="protein sequence ID" value="RHK83923.1"/>
    <property type="molecule type" value="Genomic_DNA"/>
</dbReference>
<dbReference type="GO" id="GO:0005524">
    <property type="term" value="F:ATP binding"/>
    <property type="evidence" value="ECO:0007669"/>
    <property type="project" value="InterPro"/>
</dbReference>
<accession>A0A3E4KCY7</accession>
<dbReference type="GO" id="GO:0004519">
    <property type="term" value="F:endonuclease activity"/>
    <property type="evidence" value="ECO:0007669"/>
    <property type="project" value="UniProtKB-KW"/>
</dbReference>
<dbReference type="Proteomes" id="UP000468344">
    <property type="component" value="Unassembled WGS sequence"/>
</dbReference>
<evidence type="ECO:0000313" key="7">
    <source>
        <dbReference type="Proteomes" id="UP000468344"/>
    </source>
</evidence>
<dbReference type="SUPFAM" id="SSF52540">
    <property type="entry name" value="P-loop containing nucleoside triphosphate hydrolases"/>
    <property type="match status" value="2"/>
</dbReference>
<dbReference type="EMBL" id="WDBY01000036">
    <property type="protein sequence ID" value="KAB6474832.1"/>
    <property type="molecule type" value="Genomic_DNA"/>
</dbReference>
<evidence type="ECO:0000313" key="8">
    <source>
        <dbReference type="Proteomes" id="UP000483142"/>
    </source>
</evidence>
<comment type="caution">
    <text evidence="3">The sequence shown here is derived from an EMBL/GenBank/DDBJ whole genome shotgun (WGS) entry which is preliminary data.</text>
</comment>
<reference evidence="5 6" key="1">
    <citation type="submission" date="2018-08" db="EMBL/GenBank/DDBJ databases">
        <title>A genome reference for cultivated species of the human gut microbiota.</title>
        <authorList>
            <person name="Zou Y."/>
            <person name="Xue W."/>
            <person name="Luo G."/>
        </authorList>
    </citation>
    <scope>NUCLEOTIDE SEQUENCE [LARGE SCALE GENOMIC DNA]</scope>
    <source>
        <strain evidence="5 6">AF39-8AT</strain>
    </source>
</reference>
<evidence type="ECO:0000313" key="4">
    <source>
        <dbReference type="EMBL" id="MDU0250629.1"/>
    </source>
</evidence>
<keyword evidence="4" id="KW-0067">ATP-binding</keyword>
<sequence length="787" mass="90938">MKNLEYQQRAVTELIDKTIRLLNAGGQRNKMVFEATTGAGKTVMACLMLAGLMDELHDRGDSRYQEVAFIWFAPRKLHIQSYEKLKEAFEETRTLRPVMFDELDQNEGIRPGEILFVNWESVNKESNVMVREGDCSLSLYEITDKTKDEFGLPIVAIIDEEHMFWSKTADKSSAVLDRINPAVEIRISATPKTANPKEKVTVYRQDVIAAEMIKKEVVLNPEIELNFSDELELNANLIKAALDKRNQIAEAYKAVGTRINPLLLIQLPNDTKENMTAEDTAIADQVKKYLEVMCGITTDNHRLAIWLANEKENLTDLEKPDNLTEVLLFKEAIALGWDCPRAAVLLIFRKLQSDQFTIQTVGRIMRMPEQKHYPKEMLNVGYVFTDIAKDKIQIVTADADYILNNTVTAYRRENLKNVWLPACYSERPNIERNYLGPDFRKVLYDEARHFWDFAEGKLLFSLEELAKLDNANDESTTLPETDDLQINENRKKVANSLRLDVKNINIEIPQDVHFQNEEQILEVDTVKYARKATEIDRVFMAYIATKGHLFESKGRADKIASYLLEILADFFGIFDTDAKKVVLYHLNKSKFDRIIDTALEKYARQRDRAKKASAAKRVFKKYDWEVPEERTYDNDTNHIEESRNHALMPFVQLNHASNPERNFIAYLEQNEEYIDWWYKNGDNGKQHYAIEYSADNENGKSLFYVDFIIRMKNGHIYLFDTKSAGSDAFAHNKHNALLQYIKENTSDEIPLSGGIILQQGENWLYSPLPIENTTDTLNWNCFYPQNA</sequence>
<name>A0A3E4KCY7_PHOVU</name>
<reference evidence="4" key="3">
    <citation type="submission" date="2023-10" db="EMBL/GenBank/DDBJ databases">
        <title>Genome of potential pathogenic bacteria in Crohn's disease.</title>
        <authorList>
            <person name="Rodriguez-Palacios A."/>
        </authorList>
    </citation>
    <scope>NUCLEOTIDE SEQUENCE</scope>
    <source>
        <strain evidence="4">CavFT-hAR107</strain>
    </source>
</reference>
<dbReference type="Proteomes" id="UP000286392">
    <property type="component" value="Unassembled WGS sequence"/>
</dbReference>
<keyword evidence="3" id="KW-0378">Hydrolase</keyword>
<protein>
    <submittedName>
        <fullName evidence="4">DEAD/DEAH box helicase family protein</fullName>
    </submittedName>
    <submittedName>
        <fullName evidence="3">Type III restriction endonuclease subunit R</fullName>
    </submittedName>
</protein>
<dbReference type="Proteomes" id="UP000483142">
    <property type="component" value="Unassembled WGS sequence"/>
</dbReference>
<dbReference type="EMBL" id="WDBZ01000040">
    <property type="protein sequence ID" value="KAB6449300.1"/>
    <property type="molecule type" value="Genomic_DNA"/>
</dbReference>
<evidence type="ECO:0000313" key="6">
    <source>
        <dbReference type="Proteomes" id="UP000286392"/>
    </source>
</evidence>
<keyword evidence="3" id="KW-0540">Nuclease</keyword>
<dbReference type="GO" id="GO:0004386">
    <property type="term" value="F:helicase activity"/>
    <property type="evidence" value="ECO:0007669"/>
    <property type="project" value="UniProtKB-KW"/>
</dbReference>
<evidence type="ECO:0000313" key="5">
    <source>
        <dbReference type="EMBL" id="RHK83923.1"/>
    </source>
</evidence>
<dbReference type="Proteomes" id="UP001181258">
    <property type="component" value="Unassembled WGS sequence"/>
</dbReference>
<feature type="domain" description="Helicase/UvrB N-terminal" evidence="1">
    <location>
        <begin position="4"/>
        <end position="192"/>
    </location>
</feature>
<organism evidence="3 7">
    <name type="scientific">Phocaeicola vulgatus</name>
    <name type="common">Bacteroides vulgatus</name>
    <dbReference type="NCBI Taxonomy" id="821"/>
    <lineage>
        <taxon>Bacteria</taxon>
        <taxon>Pseudomonadati</taxon>
        <taxon>Bacteroidota</taxon>
        <taxon>Bacteroidia</taxon>
        <taxon>Bacteroidales</taxon>
        <taxon>Bacteroidaceae</taxon>
        <taxon>Phocaeicola</taxon>
    </lineage>
</organism>
<dbReference type="InterPro" id="IPR006935">
    <property type="entry name" value="Helicase/UvrB_N"/>
</dbReference>
<dbReference type="AlphaFoldDB" id="A0A3E4KCY7"/>
<evidence type="ECO:0000259" key="1">
    <source>
        <dbReference type="Pfam" id="PF04851"/>
    </source>
</evidence>
<dbReference type="GO" id="GO:0016787">
    <property type="term" value="F:hydrolase activity"/>
    <property type="evidence" value="ECO:0007669"/>
    <property type="project" value="InterPro"/>
</dbReference>
<evidence type="ECO:0000313" key="2">
    <source>
        <dbReference type="EMBL" id="KAB6449300.1"/>
    </source>
</evidence>
<dbReference type="RefSeq" id="WP_005845245.1">
    <property type="nucleotide sequence ID" value="NZ_CAXTGH010000030.1"/>
</dbReference>
<gene>
    <name evidence="5" type="ORF">DW043_18140</name>
    <name evidence="3" type="ORF">GAZ06_16070</name>
    <name evidence="2" type="ORF">GAZ09_17040</name>
    <name evidence="4" type="ORF">RVY68_18590</name>
</gene>
<evidence type="ECO:0000313" key="3">
    <source>
        <dbReference type="EMBL" id="KAB6474832.1"/>
    </source>
</evidence>
<keyword evidence="4" id="KW-0347">Helicase</keyword>
<dbReference type="GO" id="GO:0003677">
    <property type="term" value="F:DNA binding"/>
    <property type="evidence" value="ECO:0007669"/>
    <property type="project" value="InterPro"/>
</dbReference>
<dbReference type="EMBL" id="JAWDHD010000012">
    <property type="protein sequence ID" value="MDU0250629.1"/>
    <property type="molecule type" value="Genomic_DNA"/>
</dbReference>
<dbReference type="Pfam" id="PF04851">
    <property type="entry name" value="ResIII"/>
    <property type="match status" value="1"/>
</dbReference>
<proteinExistence type="predicted"/>
<dbReference type="Gene3D" id="3.40.50.300">
    <property type="entry name" value="P-loop containing nucleotide triphosphate hydrolases"/>
    <property type="match status" value="1"/>
</dbReference>